<dbReference type="AlphaFoldDB" id="U6GAT1"/>
<evidence type="ECO:0000313" key="2">
    <source>
        <dbReference type="Proteomes" id="UP000018050"/>
    </source>
</evidence>
<name>U6GAT1_EIMAC</name>
<sequence length="72" mass="8187">FGPLGRELFLFNRVVGGGRRRQPSLAFCCCSSSSRSSSSRRVLLLLCEEEFEALVKLLPWIKTQLSEVKKRI</sequence>
<dbReference type="GeneID" id="25273820"/>
<protein>
    <submittedName>
        <fullName evidence="1">Uncharacterized protein</fullName>
    </submittedName>
</protein>
<keyword evidence="2" id="KW-1185">Reference proteome</keyword>
<proteinExistence type="predicted"/>
<feature type="non-terminal residue" evidence="1">
    <location>
        <position position="1"/>
    </location>
</feature>
<dbReference type="EMBL" id="HG670426">
    <property type="protein sequence ID" value="CDI76617.1"/>
    <property type="molecule type" value="Genomic_DNA"/>
</dbReference>
<dbReference type="Proteomes" id="UP000018050">
    <property type="component" value="Unassembled WGS sequence"/>
</dbReference>
<organism evidence="1 2">
    <name type="scientific">Eimeria acervulina</name>
    <name type="common">Coccidian parasite</name>
    <dbReference type="NCBI Taxonomy" id="5801"/>
    <lineage>
        <taxon>Eukaryota</taxon>
        <taxon>Sar</taxon>
        <taxon>Alveolata</taxon>
        <taxon>Apicomplexa</taxon>
        <taxon>Conoidasida</taxon>
        <taxon>Coccidia</taxon>
        <taxon>Eucoccidiorida</taxon>
        <taxon>Eimeriorina</taxon>
        <taxon>Eimeriidae</taxon>
        <taxon>Eimeria</taxon>
    </lineage>
</organism>
<dbReference type="VEuPathDB" id="ToxoDB:EAH_00057500"/>
<gene>
    <name evidence="1" type="ORF">EAH_00057500</name>
</gene>
<dbReference type="RefSeq" id="XP_013252868.1">
    <property type="nucleotide sequence ID" value="XM_013397414.1"/>
</dbReference>
<evidence type="ECO:0000313" key="1">
    <source>
        <dbReference type="EMBL" id="CDI76617.1"/>
    </source>
</evidence>
<reference evidence="1" key="2">
    <citation type="submission" date="2013-10" db="EMBL/GenBank/DDBJ databases">
        <authorList>
            <person name="Aslett M."/>
        </authorList>
    </citation>
    <scope>NUCLEOTIDE SEQUENCE</scope>
    <source>
        <strain evidence="1">Houghton</strain>
    </source>
</reference>
<accession>U6GAT1</accession>
<reference evidence="1" key="1">
    <citation type="submission" date="2013-10" db="EMBL/GenBank/DDBJ databases">
        <title>Genomic analysis of the causative agents of coccidiosis in chickens.</title>
        <authorList>
            <person name="Reid A.J."/>
            <person name="Blake D."/>
            <person name="Billington K."/>
            <person name="Browne H."/>
            <person name="Dunn M."/>
            <person name="Hung S."/>
            <person name="Kawahara F."/>
            <person name="Miranda-Saavedra D."/>
            <person name="Mourier T."/>
            <person name="Nagra H."/>
            <person name="Otto T.D."/>
            <person name="Rawlings N."/>
            <person name="Sanchez A."/>
            <person name="Sanders M."/>
            <person name="Subramaniam C."/>
            <person name="Tay Y."/>
            <person name="Dear P."/>
            <person name="Doerig C."/>
            <person name="Gruber A."/>
            <person name="Parkinson J."/>
            <person name="Shirley M."/>
            <person name="Wan K.L."/>
            <person name="Berriman M."/>
            <person name="Tomley F."/>
            <person name="Pain A."/>
        </authorList>
    </citation>
    <scope>NUCLEOTIDE SEQUENCE</scope>
    <source>
        <strain evidence="1">Houghton</strain>
    </source>
</reference>